<organism evidence="2 3">
    <name type="scientific">Trypanosoma rangeli</name>
    <dbReference type="NCBI Taxonomy" id="5698"/>
    <lineage>
        <taxon>Eukaryota</taxon>
        <taxon>Discoba</taxon>
        <taxon>Euglenozoa</taxon>
        <taxon>Kinetoplastea</taxon>
        <taxon>Metakinetoplastina</taxon>
        <taxon>Trypanosomatida</taxon>
        <taxon>Trypanosomatidae</taxon>
        <taxon>Trypanosoma</taxon>
        <taxon>Herpetosoma</taxon>
    </lineage>
</organism>
<comment type="caution">
    <text evidence="2">The sequence shown here is derived from an EMBL/GenBank/DDBJ whole genome shotgun (WGS) entry which is preliminary data.</text>
</comment>
<dbReference type="Gene3D" id="2.130.10.10">
    <property type="entry name" value="YVTN repeat-like/Quinoprotein amine dehydrogenase"/>
    <property type="match status" value="1"/>
</dbReference>
<dbReference type="Proteomes" id="UP000283634">
    <property type="component" value="Unassembled WGS sequence"/>
</dbReference>
<gene>
    <name evidence="2" type="ORF">TraAM80_06066</name>
</gene>
<accession>A0A3R7NIC2</accession>
<dbReference type="RefSeq" id="XP_029237282.1">
    <property type="nucleotide sequence ID" value="XM_029382923.1"/>
</dbReference>
<evidence type="ECO:0000313" key="2">
    <source>
        <dbReference type="EMBL" id="RNF03060.1"/>
    </source>
</evidence>
<dbReference type="AlphaFoldDB" id="A0A3R7NIC2"/>
<feature type="region of interest" description="Disordered" evidence="1">
    <location>
        <begin position="260"/>
        <end position="279"/>
    </location>
</feature>
<dbReference type="InterPro" id="IPR015943">
    <property type="entry name" value="WD40/YVTN_repeat-like_dom_sf"/>
</dbReference>
<dbReference type="InterPro" id="IPR045111">
    <property type="entry name" value="Vps41/Vps8"/>
</dbReference>
<protein>
    <recommendedName>
        <fullName evidence="4">Vacuolar protein sorting-associated protein 8 central domain-containing protein</fullName>
    </recommendedName>
</protein>
<dbReference type="GO" id="GO:0034058">
    <property type="term" value="P:endosomal vesicle fusion"/>
    <property type="evidence" value="ECO:0007669"/>
    <property type="project" value="TreeGrafter"/>
</dbReference>
<dbReference type="VEuPathDB" id="TriTrypDB:TRSC58_01020"/>
<reference evidence="2 3" key="1">
    <citation type="journal article" date="2018" name="BMC Genomics">
        <title>Genomic comparison of Trypanosoma conorhini and Trypanosoma rangeli to Trypanosoma cruzi strains of high and low virulence.</title>
        <authorList>
            <person name="Bradwell K.R."/>
            <person name="Koparde V.N."/>
            <person name="Matveyev A.V."/>
            <person name="Serrano M.G."/>
            <person name="Alves J.M."/>
            <person name="Parikh H."/>
            <person name="Huang B."/>
            <person name="Lee V."/>
            <person name="Espinosa-Alvarez O."/>
            <person name="Ortiz P.A."/>
            <person name="Costa-Martins A.G."/>
            <person name="Teixeira M.M."/>
            <person name="Buck G.A."/>
        </authorList>
    </citation>
    <scope>NUCLEOTIDE SEQUENCE [LARGE SCALE GENOMIC DNA]</scope>
    <source>
        <strain evidence="2 3">AM80</strain>
    </source>
</reference>
<keyword evidence="3" id="KW-1185">Reference proteome</keyword>
<evidence type="ECO:0000256" key="1">
    <source>
        <dbReference type="SAM" id="MobiDB-lite"/>
    </source>
</evidence>
<feature type="region of interest" description="Disordered" evidence="1">
    <location>
        <begin position="182"/>
        <end position="208"/>
    </location>
</feature>
<sequence length="1075" mass="116539">MESENEDLDSLVFAQVGMMTARVTAMPAPSSDEELDALIHEALTGVTIAPGNGEMRAASATTSPQQQQRVPQNQVLSATVSPGVGVRKTVGKSAPHRPIVRTEPASSSDSSNADSEAMLQAVLEGCGLPAPNSLTMPLPQRHQATAALESQIPAKEEAEDEDETILMGTLLHLACPPSELVSEIQRQGDEAEPQDTPSKMSAAQTTTTTVLPASNSVIYDNSDTRSGTTTALAVANGDGRTPQAASENENRTQFLLCSPASQRIGEGPVPSKPSLEAPDMEDEKQILTAILNAVQDRQSSVSGELVYGDDDHNVDAVLQQAEQIAVSSLREEQGRVNRILHLHEHIEMREELRKARGSVGWPSCLSAPTTPVMIGVDPSNGSVPALPSSAVKRPILCIGTTLGILLLFDAKKKLCGMCGSVADSSVEMQGAVVSLSMSFDASTVLSGHERGALVLWDTDTLSPLRKILDEFTTPITQLRHCYMDPFKVILLSSCGRVKLLSFTRILSKTMYRMTHIAASVHEAPFNDMDIAFMKEERLYLVAAVSADALLVSALECGLTSVATPFNRRSQPSTSSLSLQLVHFLSNSVENGVLLCVAWGVDFEIFSVAVGGKLTNLHRLTGVRLEKPLHAMSPIADGCLLLLDQKDVLHLLDAGVGVIVETRVLHGVEPVVFSTRSCGTRHNAALTFMGNEAILLGRRRIFTCTLLSWQARLDALVEKRCFLEALELAKAFALEVALAVVGLHGDSATRRASIHSYIFRLVTSYLIDITSRDASQEAIRDCITSIIQFCSEIDAMDVFFGPAMDFLRRDAANYSLALYCLEKCILSGVVTVLPDVYIQPFLDLFANETSSTMREAERETSDDATFSGGVLRAERVLMCLESNEELLMRIAEQHNLVRLAVSILSSRQHRYADALRFALEKDHDNGVAVCFFECTMEGYTISEDVELPVEQRQEAKRQLWSHLLTFTDDFVALLRMDPERVLSAMLLSLQESGPDSPWGGYIVKAAVCQAVVSSADGGRSLLWYAAQTMGTGTTSVAAVFCGTSTLYWHHPSCAERVLGAPPSSTVLRACVFAFHL</sequence>
<name>A0A3R7NIC2_TRYRA</name>
<dbReference type="InterPro" id="IPR036322">
    <property type="entry name" value="WD40_repeat_dom_sf"/>
</dbReference>
<dbReference type="EMBL" id="MKGL01000209">
    <property type="protein sequence ID" value="RNF03060.1"/>
    <property type="molecule type" value="Genomic_DNA"/>
</dbReference>
<dbReference type="GeneID" id="40329999"/>
<proteinExistence type="predicted"/>
<dbReference type="Pfam" id="PF23410">
    <property type="entry name" value="Beta-prop_VPS8"/>
    <property type="match status" value="1"/>
</dbReference>
<feature type="region of interest" description="Disordered" evidence="1">
    <location>
        <begin position="86"/>
        <end position="115"/>
    </location>
</feature>
<evidence type="ECO:0008006" key="4">
    <source>
        <dbReference type="Google" id="ProtNLM"/>
    </source>
</evidence>
<dbReference type="PANTHER" id="PTHR12616">
    <property type="entry name" value="VACUOLAR PROTEIN SORTING VPS41"/>
    <property type="match status" value="1"/>
</dbReference>
<dbReference type="SUPFAM" id="SSF50978">
    <property type="entry name" value="WD40 repeat-like"/>
    <property type="match status" value="1"/>
</dbReference>
<dbReference type="PANTHER" id="PTHR12616:SF8">
    <property type="entry name" value="VACUOLAR PROTEIN SORTING-ASSOCIATED PROTEIN 8 HOMOLOG"/>
    <property type="match status" value="1"/>
</dbReference>
<dbReference type="OrthoDB" id="289913at2759"/>
<feature type="compositionally biased region" description="Polar residues" evidence="1">
    <location>
        <begin position="195"/>
        <end position="208"/>
    </location>
</feature>
<dbReference type="GO" id="GO:0005770">
    <property type="term" value="C:late endosome"/>
    <property type="evidence" value="ECO:0007669"/>
    <property type="project" value="TreeGrafter"/>
</dbReference>
<dbReference type="GO" id="GO:0006623">
    <property type="term" value="P:protein targeting to vacuole"/>
    <property type="evidence" value="ECO:0007669"/>
    <property type="project" value="InterPro"/>
</dbReference>
<feature type="compositionally biased region" description="Low complexity" evidence="1">
    <location>
        <begin position="105"/>
        <end position="115"/>
    </location>
</feature>
<evidence type="ECO:0000313" key="3">
    <source>
        <dbReference type="Proteomes" id="UP000283634"/>
    </source>
</evidence>
<dbReference type="GO" id="GO:0030897">
    <property type="term" value="C:HOPS complex"/>
    <property type="evidence" value="ECO:0007669"/>
    <property type="project" value="TreeGrafter"/>
</dbReference>